<dbReference type="PRINTS" id="PR00080">
    <property type="entry name" value="SDRFAMILY"/>
</dbReference>
<accession>A0A7T0C1X8</accession>
<dbReference type="Proteomes" id="UP000594464">
    <property type="component" value="Chromosome"/>
</dbReference>
<organism evidence="2 3">
    <name type="scientific">Candidatus Nitrohelix vancouverensis</name>
    <dbReference type="NCBI Taxonomy" id="2705534"/>
    <lineage>
        <taxon>Bacteria</taxon>
        <taxon>Pseudomonadati</taxon>
        <taxon>Nitrospinota/Tectimicrobiota group</taxon>
        <taxon>Nitrospinota</taxon>
        <taxon>Nitrospinia</taxon>
        <taxon>Nitrospinales</taxon>
        <taxon>Nitrospinaceae</taxon>
        <taxon>Candidatus Nitrohelix</taxon>
    </lineage>
</organism>
<dbReference type="PRINTS" id="PR00081">
    <property type="entry name" value="GDHRDH"/>
</dbReference>
<evidence type="ECO:0000313" key="2">
    <source>
        <dbReference type="EMBL" id="QPJ64993.1"/>
    </source>
</evidence>
<dbReference type="CDD" id="cd05233">
    <property type="entry name" value="SDR_c"/>
    <property type="match status" value="1"/>
</dbReference>
<protein>
    <submittedName>
        <fullName evidence="2">SDR family oxidoreductase</fullName>
    </submittedName>
</protein>
<dbReference type="GO" id="GO:0016616">
    <property type="term" value="F:oxidoreductase activity, acting on the CH-OH group of donors, NAD or NADP as acceptor"/>
    <property type="evidence" value="ECO:0007669"/>
    <property type="project" value="TreeGrafter"/>
</dbReference>
<gene>
    <name evidence="2" type="ORF">G3M78_06160</name>
</gene>
<dbReference type="Gene3D" id="3.40.50.720">
    <property type="entry name" value="NAD(P)-binding Rossmann-like Domain"/>
    <property type="match status" value="1"/>
</dbReference>
<dbReference type="InterPro" id="IPR002347">
    <property type="entry name" value="SDR_fam"/>
</dbReference>
<dbReference type="FunFam" id="3.40.50.720:FF:000084">
    <property type="entry name" value="Short-chain dehydrogenase reductase"/>
    <property type="match status" value="1"/>
</dbReference>
<dbReference type="SUPFAM" id="SSF51735">
    <property type="entry name" value="NAD(P)-binding Rossmann-fold domains"/>
    <property type="match status" value="1"/>
</dbReference>
<name>A0A7T0C1X8_9BACT</name>
<sequence>MNLNLKNRKVVITGVGDGIGREMALMFAAEGAQVAGCSRTQKSLDVLADEMPGEGHCFKAVDLASAQATETFHRDVTQAFGGLDILVNNVGSIQKLATFSELTDADWEEAFQINLMSAVRMCRLFLPQLKESASASILNISSIAGSRPDVIFPHYAAFKAGLSNLTVSLSQTLAPDRIRVNAISPGPVWSRSWENEAAGAAQKQGKELDAVRDEIRAASSESTLLKRMGEPGDVAGLAVFLSSNAGGWITGTNYTVDGGILRNPY</sequence>
<evidence type="ECO:0000313" key="3">
    <source>
        <dbReference type="Proteomes" id="UP000594464"/>
    </source>
</evidence>
<reference evidence="3" key="1">
    <citation type="submission" date="2020-02" db="EMBL/GenBank/DDBJ databases">
        <title>Genomic and physiological characterization of two novel Nitrospinaceae genera.</title>
        <authorList>
            <person name="Mueller A.J."/>
            <person name="Jung M.-Y."/>
            <person name="Strachan C.R."/>
            <person name="Herbold C.W."/>
            <person name="Kirkegaard R.H."/>
            <person name="Daims H."/>
        </authorList>
    </citation>
    <scope>NUCLEOTIDE SEQUENCE [LARGE SCALE GENOMIC DNA]</scope>
</reference>
<dbReference type="Pfam" id="PF13561">
    <property type="entry name" value="adh_short_C2"/>
    <property type="match status" value="1"/>
</dbReference>
<dbReference type="AlphaFoldDB" id="A0A7T0C1X8"/>
<proteinExistence type="inferred from homology"/>
<dbReference type="InterPro" id="IPR036291">
    <property type="entry name" value="NAD(P)-bd_dom_sf"/>
</dbReference>
<dbReference type="EMBL" id="CP048620">
    <property type="protein sequence ID" value="QPJ64993.1"/>
    <property type="molecule type" value="Genomic_DNA"/>
</dbReference>
<comment type="similarity">
    <text evidence="1">Belongs to the short-chain dehydrogenases/reductases (SDR) family.</text>
</comment>
<dbReference type="KEGG" id="nva:G3M78_06160"/>
<dbReference type="PANTHER" id="PTHR42760">
    <property type="entry name" value="SHORT-CHAIN DEHYDROGENASES/REDUCTASES FAMILY MEMBER"/>
    <property type="match status" value="1"/>
</dbReference>
<evidence type="ECO:0000256" key="1">
    <source>
        <dbReference type="ARBA" id="ARBA00006484"/>
    </source>
</evidence>